<dbReference type="OrthoDB" id="574465at2"/>
<sequence>MQIFTSIPLETKLAILVAVILPAIVVFYLRISLYQRLQDLNQKISRLLISGEAEGIQPEIVKRLRSRYQQASQKLEHVNTIALIDSVYQDETIAYGKVKIEYDRLDNITKVLPNLLIAFGLIGTFFGITNNLTNISEIVTGFSQSNPDISKLVQGLQSPLQDMGIAFSTSLFGLLFGSALTIINTAYNTNIAKSKLMAGLEDYLDNIYKPTVEGNTRLDLAIERMVRQQQEFLTRFHENVGAALERSFGKAASQIAEECSRINKIAENVYTNFSNAAGTISTGATTFQQAATSLEHQTKTLAESLTGFKTGADTFKLAANQIEHNNIVQNLDRVLAQLHTNQQAFTNSTQTLQTSLVGIGASNQVAAQLAQQVYQTWQTSTTQIATASETIGTSAAMFQKSATALETQTQTFLDAIPQLQSGIESFATAANKVKTNNIIKHLNSLVENLAVTQSAFTNSTQTLTDSVAEITSSNQQTNEIADRVYQSLEKTTTSIQSGANTFVNAAQIVRDSSIAIELANAADKWQNAQTEFANSTAVFSQASQNIQPIVTRLEPAIASIDRAINTIDRFGSEVVNLSQNTAQISESTQTAIAGFDRNYQKVLHSTDLSIQEINIINRANWQSLIDLLEPKIQADKESLRKLLAVIDKLDLIVSNIGIDKA</sequence>
<evidence type="ECO:0000256" key="1">
    <source>
        <dbReference type="SAM" id="Phobius"/>
    </source>
</evidence>
<feature type="transmembrane region" description="Helical" evidence="1">
    <location>
        <begin position="111"/>
        <end position="128"/>
    </location>
</feature>
<proteinExistence type="predicted"/>
<evidence type="ECO:0008006" key="4">
    <source>
        <dbReference type="Google" id="ProtNLM"/>
    </source>
</evidence>
<dbReference type="STRING" id="1173020.Cha6605_0130"/>
<evidence type="ECO:0000313" key="3">
    <source>
        <dbReference type="Proteomes" id="UP000010366"/>
    </source>
</evidence>
<keyword evidence="3" id="KW-1185">Reference proteome</keyword>
<keyword evidence="1" id="KW-0812">Transmembrane</keyword>
<dbReference type="EMBL" id="CP003600">
    <property type="protein sequence ID" value="AFY91437.1"/>
    <property type="molecule type" value="Genomic_DNA"/>
</dbReference>
<gene>
    <name evidence="2" type="ORF">Cha6605_0130</name>
</gene>
<evidence type="ECO:0000313" key="2">
    <source>
        <dbReference type="EMBL" id="AFY91437.1"/>
    </source>
</evidence>
<keyword evidence="1" id="KW-0472">Membrane</keyword>
<protein>
    <recommendedName>
        <fullName evidence="4">Methyl-accepting chemotaxis protein</fullName>
    </recommendedName>
</protein>
<organism evidence="2 3">
    <name type="scientific">Chamaesiphon minutus (strain ATCC 27169 / PCC 6605)</name>
    <dbReference type="NCBI Taxonomy" id="1173020"/>
    <lineage>
        <taxon>Bacteria</taxon>
        <taxon>Bacillati</taxon>
        <taxon>Cyanobacteriota</taxon>
        <taxon>Cyanophyceae</taxon>
        <taxon>Gomontiellales</taxon>
        <taxon>Chamaesiphonaceae</taxon>
        <taxon>Chamaesiphon</taxon>
    </lineage>
</organism>
<dbReference type="KEGG" id="cmp:Cha6605_0130"/>
<dbReference type="AlphaFoldDB" id="K9U8N0"/>
<dbReference type="HOGENOM" id="CLU_414874_0_0_3"/>
<feature type="transmembrane region" description="Helical" evidence="1">
    <location>
        <begin position="13"/>
        <end position="33"/>
    </location>
</feature>
<dbReference type="eggNOG" id="COG1511">
    <property type="taxonomic scope" value="Bacteria"/>
</dbReference>
<dbReference type="RefSeq" id="WP_015157632.1">
    <property type="nucleotide sequence ID" value="NC_019697.1"/>
</dbReference>
<keyword evidence="1" id="KW-1133">Transmembrane helix</keyword>
<dbReference type="Proteomes" id="UP000010366">
    <property type="component" value="Chromosome"/>
</dbReference>
<reference evidence="2 3" key="1">
    <citation type="submission" date="2012-05" db="EMBL/GenBank/DDBJ databases">
        <title>Finished chromosome of genome of Chamaesiphon sp. PCC 6605.</title>
        <authorList>
            <consortium name="US DOE Joint Genome Institute"/>
            <person name="Gugger M."/>
            <person name="Coursin T."/>
            <person name="Rippka R."/>
            <person name="Tandeau De Marsac N."/>
            <person name="Huntemann M."/>
            <person name="Wei C.-L."/>
            <person name="Han J."/>
            <person name="Detter J.C."/>
            <person name="Han C."/>
            <person name="Tapia R."/>
            <person name="Chen A."/>
            <person name="Kyrpides N."/>
            <person name="Mavromatis K."/>
            <person name="Markowitz V."/>
            <person name="Szeto E."/>
            <person name="Ivanova N."/>
            <person name="Pagani I."/>
            <person name="Pati A."/>
            <person name="Goodwin L."/>
            <person name="Nordberg H.P."/>
            <person name="Cantor M.N."/>
            <person name="Hua S.X."/>
            <person name="Woyke T."/>
            <person name="Kerfeld C.A."/>
        </authorList>
    </citation>
    <scope>NUCLEOTIDE SEQUENCE [LARGE SCALE GENOMIC DNA]</scope>
    <source>
        <strain evidence="3">ATCC 27169 / PCC 6605</strain>
    </source>
</reference>
<accession>K9U8N0</accession>
<name>K9U8N0_CHAP6</name>
<feature type="transmembrane region" description="Helical" evidence="1">
    <location>
        <begin position="165"/>
        <end position="187"/>
    </location>
</feature>
<dbReference type="Gene3D" id="1.10.287.2610">
    <property type="match status" value="1"/>
</dbReference>